<reference evidence="2 3" key="1">
    <citation type="journal article" date="2015" name="Nature">
        <title>rRNA introns, odd ribosomes, and small enigmatic genomes across a large radiation of phyla.</title>
        <authorList>
            <person name="Brown C.T."/>
            <person name="Hug L.A."/>
            <person name="Thomas B.C."/>
            <person name="Sharon I."/>
            <person name="Castelle C.J."/>
            <person name="Singh A."/>
            <person name="Wilkins M.J."/>
            <person name="Williams K.H."/>
            <person name="Banfield J.F."/>
        </authorList>
    </citation>
    <scope>NUCLEOTIDE SEQUENCE [LARGE SCALE GENOMIC DNA]</scope>
</reference>
<evidence type="ECO:0000313" key="2">
    <source>
        <dbReference type="EMBL" id="KKU56689.1"/>
    </source>
</evidence>
<proteinExistence type="predicted"/>
<evidence type="ECO:0008006" key="4">
    <source>
        <dbReference type="Google" id="ProtNLM"/>
    </source>
</evidence>
<keyword evidence="1" id="KW-0812">Transmembrane</keyword>
<keyword evidence="1" id="KW-0472">Membrane</keyword>
<feature type="transmembrane region" description="Helical" evidence="1">
    <location>
        <begin position="62"/>
        <end position="84"/>
    </location>
</feature>
<feature type="transmembrane region" description="Helical" evidence="1">
    <location>
        <begin position="25"/>
        <end position="47"/>
    </location>
</feature>
<dbReference type="InterPro" id="IPR010406">
    <property type="entry name" value="DUF1003"/>
</dbReference>
<keyword evidence="1" id="KW-1133">Transmembrane helix</keyword>
<protein>
    <recommendedName>
        <fullName evidence="4">DUF1003 domain-containing protein</fullName>
    </recommendedName>
</protein>
<dbReference type="EMBL" id="LCNM01000004">
    <property type="protein sequence ID" value="KKU56689.1"/>
    <property type="molecule type" value="Genomic_DNA"/>
</dbReference>
<dbReference type="Proteomes" id="UP000034607">
    <property type="component" value="Unassembled WGS sequence"/>
</dbReference>
<name>A0A0G1RHD0_9BACT</name>
<sequence length="180" mass="20891">MPNPHSIEAKLLKHRRFPELLADQINRASGSFTFFILNLTLFVFWILGNTGRIPGFTIVDPYPFTFLTMLVSLEAIALAIFVLISQNRQSTIDTLREEIHLQINEIAEREITKCLKLLSQIYKVHFPKSEPDPELERMLTPVDTTRIQSSLEKELETPPLVISELVEKIEDKLPFYRRKK</sequence>
<dbReference type="AlphaFoldDB" id="A0A0G1RHD0"/>
<dbReference type="Pfam" id="PF06210">
    <property type="entry name" value="DUF1003"/>
    <property type="match status" value="1"/>
</dbReference>
<evidence type="ECO:0000313" key="3">
    <source>
        <dbReference type="Proteomes" id="UP000034607"/>
    </source>
</evidence>
<gene>
    <name evidence="2" type="ORF">UX78_C0004G0015</name>
</gene>
<comment type="caution">
    <text evidence="2">The sequence shown here is derived from an EMBL/GenBank/DDBJ whole genome shotgun (WGS) entry which is preliminary data.</text>
</comment>
<evidence type="ECO:0000256" key="1">
    <source>
        <dbReference type="SAM" id="Phobius"/>
    </source>
</evidence>
<organism evidence="2 3">
    <name type="scientific">Candidatus Amesbacteria bacterium GW2011_GWA2_47_11</name>
    <dbReference type="NCBI Taxonomy" id="1618357"/>
    <lineage>
        <taxon>Bacteria</taxon>
        <taxon>Candidatus Amesiibacteriota</taxon>
    </lineage>
</organism>
<dbReference type="PANTHER" id="PTHR41386">
    <property type="entry name" value="INTEGRAL MEMBRANE PROTEIN-RELATED"/>
    <property type="match status" value="1"/>
</dbReference>
<accession>A0A0G1RHD0</accession>
<dbReference type="PANTHER" id="PTHR41386:SF1">
    <property type="entry name" value="MEMBRANE PROTEIN"/>
    <property type="match status" value="1"/>
</dbReference>